<proteinExistence type="inferred from homology"/>
<evidence type="ECO:0000256" key="1">
    <source>
        <dbReference type="ARBA" id="ARBA00007274"/>
    </source>
</evidence>
<keyword evidence="4" id="KW-0472">Membrane</keyword>
<dbReference type="GO" id="GO:0008374">
    <property type="term" value="F:O-acyltransferase activity"/>
    <property type="evidence" value="ECO:0007669"/>
    <property type="project" value="TreeGrafter"/>
</dbReference>
<dbReference type="PANTHER" id="PTHR23416">
    <property type="entry name" value="SIALIC ACID SYNTHASE-RELATED"/>
    <property type="match status" value="1"/>
</dbReference>
<comment type="similarity">
    <text evidence="1">Belongs to the transferase hexapeptide repeat family.</text>
</comment>
<dbReference type="InterPro" id="IPR018357">
    <property type="entry name" value="Hexapep_transf_CS"/>
</dbReference>
<organism evidence="5 6">
    <name type="scientific">Candidatus Caccoplasma merdipullorum</name>
    <dbReference type="NCBI Taxonomy" id="2840718"/>
    <lineage>
        <taxon>Bacteria</taxon>
        <taxon>Pseudomonadati</taxon>
        <taxon>Bacteroidota</taxon>
        <taxon>Bacteroidia</taxon>
        <taxon>Bacteroidales</taxon>
        <taxon>Bacteroidaceae</taxon>
        <taxon>Bacteroidaceae incertae sedis</taxon>
        <taxon>Candidatus Caccoplasma</taxon>
    </lineage>
</organism>
<sequence>MNDNEIKVGSEYKRTLSYKNIMARVAWNIVYMFLFRPFSTIIFEKWRNFILRIFGAKIGKHTSIRASAKIWAPWNLEIGENSCIGNHVNIYNTGNVIIGNNAIISDRAFICPGSHDISSPAFPMVPSTITIKDFAWIASEAFIGPKVTIGEYAVVGARACVFKDVEPWSVVGGNPAVFLKKRVIVQETCTQR</sequence>
<name>A0A9D9E2G4_9BACT</name>
<dbReference type="CDD" id="cd05825">
    <property type="entry name" value="LbH_wcaF_like"/>
    <property type="match status" value="1"/>
</dbReference>
<dbReference type="PANTHER" id="PTHR23416:SF23">
    <property type="entry name" value="ACETYLTRANSFERASE C18B11.09C-RELATED"/>
    <property type="match status" value="1"/>
</dbReference>
<dbReference type="InterPro" id="IPR011004">
    <property type="entry name" value="Trimer_LpxA-like_sf"/>
</dbReference>
<evidence type="ECO:0000256" key="3">
    <source>
        <dbReference type="ARBA" id="ARBA00022737"/>
    </source>
</evidence>
<dbReference type="PROSITE" id="PS00101">
    <property type="entry name" value="HEXAPEP_TRANSFERASES"/>
    <property type="match status" value="1"/>
</dbReference>
<gene>
    <name evidence="5" type="ORF">IAC54_04370</name>
</gene>
<reference evidence="5" key="2">
    <citation type="journal article" date="2021" name="PeerJ">
        <title>Extensive microbial diversity within the chicken gut microbiome revealed by metagenomics and culture.</title>
        <authorList>
            <person name="Gilroy R."/>
            <person name="Ravi A."/>
            <person name="Getino M."/>
            <person name="Pursley I."/>
            <person name="Horton D.L."/>
            <person name="Alikhan N.F."/>
            <person name="Baker D."/>
            <person name="Gharbi K."/>
            <person name="Hall N."/>
            <person name="Watson M."/>
            <person name="Adriaenssens E.M."/>
            <person name="Foster-Nyarko E."/>
            <person name="Jarju S."/>
            <person name="Secka A."/>
            <person name="Antonio M."/>
            <person name="Oren A."/>
            <person name="Chaudhuri R.R."/>
            <person name="La Ragione R."/>
            <person name="Hildebrand F."/>
            <person name="Pallen M.J."/>
        </authorList>
    </citation>
    <scope>NUCLEOTIDE SEQUENCE</scope>
    <source>
        <strain evidence="5">G3-4614</strain>
    </source>
</reference>
<dbReference type="AlphaFoldDB" id="A0A9D9E2G4"/>
<keyword evidence="2" id="KW-0808">Transferase</keyword>
<keyword evidence="4" id="KW-0812">Transmembrane</keyword>
<dbReference type="EMBL" id="JADIMW010000047">
    <property type="protein sequence ID" value="MBO8438116.1"/>
    <property type="molecule type" value="Genomic_DNA"/>
</dbReference>
<evidence type="ECO:0000256" key="4">
    <source>
        <dbReference type="SAM" id="Phobius"/>
    </source>
</evidence>
<dbReference type="InterPro" id="IPR051159">
    <property type="entry name" value="Hexapeptide_acetyltransf"/>
</dbReference>
<reference evidence="5" key="1">
    <citation type="submission" date="2020-10" db="EMBL/GenBank/DDBJ databases">
        <authorList>
            <person name="Gilroy R."/>
        </authorList>
    </citation>
    <scope>NUCLEOTIDE SEQUENCE</scope>
    <source>
        <strain evidence="5">G3-4614</strain>
    </source>
</reference>
<comment type="caution">
    <text evidence="5">The sequence shown here is derived from an EMBL/GenBank/DDBJ whole genome shotgun (WGS) entry which is preliminary data.</text>
</comment>
<feature type="transmembrane region" description="Helical" evidence="4">
    <location>
        <begin position="25"/>
        <end position="43"/>
    </location>
</feature>
<accession>A0A9D9E2G4</accession>
<evidence type="ECO:0000313" key="6">
    <source>
        <dbReference type="Proteomes" id="UP000823636"/>
    </source>
</evidence>
<keyword evidence="4" id="KW-1133">Transmembrane helix</keyword>
<evidence type="ECO:0000256" key="2">
    <source>
        <dbReference type="ARBA" id="ARBA00022679"/>
    </source>
</evidence>
<dbReference type="Proteomes" id="UP000823636">
    <property type="component" value="Unassembled WGS sequence"/>
</dbReference>
<protein>
    <submittedName>
        <fullName evidence="5">Colanic acid biosynthesis acetyltransferase</fullName>
    </submittedName>
</protein>
<keyword evidence="3" id="KW-0677">Repeat</keyword>
<dbReference type="GO" id="GO:0005829">
    <property type="term" value="C:cytosol"/>
    <property type="evidence" value="ECO:0007669"/>
    <property type="project" value="TreeGrafter"/>
</dbReference>
<dbReference type="SUPFAM" id="SSF51161">
    <property type="entry name" value="Trimeric LpxA-like enzymes"/>
    <property type="match status" value="1"/>
</dbReference>
<dbReference type="Gene3D" id="2.160.10.10">
    <property type="entry name" value="Hexapeptide repeat proteins"/>
    <property type="match status" value="1"/>
</dbReference>
<evidence type="ECO:0000313" key="5">
    <source>
        <dbReference type="EMBL" id="MBO8438116.1"/>
    </source>
</evidence>